<protein>
    <submittedName>
        <fullName evidence="1">Uncharacterized protein</fullName>
    </submittedName>
</protein>
<dbReference type="EMBL" id="JACEIK010000306">
    <property type="protein sequence ID" value="MCD7454541.1"/>
    <property type="molecule type" value="Genomic_DNA"/>
</dbReference>
<dbReference type="Proteomes" id="UP000823775">
    <property type="component" value="Unassembled WGS sequence"/>
</dbReference>
<gene>
    <name evidence="1" type="ORF">HAX54_025198</name>
</gene>
<proteinExistence type="predicted"/>
<comment type="caution">
    <text evidence="1">The sequence shown here is derived from an EMBL/GenBank/DDBJ whole genome shotgun (WGS) entry which is preliminary data.</text>
</comment>
<evidence type="ECO:0000313" key="1">
    <source>
        <dbReference type="EMBL" id="MCD7454541.1"/>
    </source>
</evidence>
<keyword evidence="2" id="KW-1185">Reference proteome</keyword>
<reference evidence="1 2" key="1">
    <citation type="journal article" date="2021" name="BMC Genomics">
        <title>Datura genome reveals duplications of psychoactive alkaloid biosynthetic genes and high mutation rate following tissue culture.</title>
        <authorList>
            <person name="Rajewski A."/>
            <person name="Carter-House D."/>
            <person name="Stajich J."/>
            <person name="Litt A."/>
        </authorList>
    </citation>
    <scope>NUCLEOTIDE SEQUENCE [LARGE SCALE GENOMIC DNA]</scope>
    <source>
        <strain evidence="1">AR-01</strain>
    </source>
</reference>
<sequence length="113" mass="12466">MILAETTNIALLEEIGGKEFCCYGFRNPASTGHVLTDSKFYFGQNTALLFTTTVVLSFKPKYLFLTDPITQEKRNTKERVLKVTGSIDTAGPSARLCCSTWLGIAGMGIYDKE</sequence>
<evidence type="ECO:0000313" key="2">
    <source>
        <dbReference type="Proteomes" id="UP000823775"/>
    </source>
</evidence>
<name>A0ABS8S7G9_DATST</name>
<organism evidence="1 2">
    <name type="scientific">Datura stramonium</name>
    <name type="common">Jimsonweed</name>
    <name type="synonym">Common thornapple</name>
    <dbReference type="NCBI Taxonomy" id="4076"/>
    <lineage>
        <taxon>Eukaryota</taxon>
        <taxon>Viridiplantae</taxon>
        <taxon>Streptophyta</taxon>
        <taxon>Embryophyta</taxon>
        <taxon>Tracheophyta</taxon>
        <taxon>Spermatophyta</taxon>
        <taxon>Magnoliopsida</taxon>
        <taxon>eudicotyledons</taxon>
        <taxon>Gunneridae</taxon>
        <taxon>Pentapetalae</taxon>
        <taxon>asterids</taxon>
        <taxon>lamiids</taxon>
        <taxon>Solanales</taxon>
        <taxon>Solanaceae</taxon>
        <taxon>Solanoideae</taxon>
        <taxon>Datureae</taxon>
        <taxon>Datura</taxon>
    </lineage>
</organism>
<accession>A0ABS8S7G9</accession>